<dbReference type="InterPro" id="IPR020045">
    <property type="entry name" value="DNA_polI_H3TH"/>
</dbReference>
<name>A0ABS5NT03_9BACI</name>
<dbReference type="Gene3D" id="3.40.50.1010">
    <property type="entry name" value="5'-nuclease"/>
    <property type="match status" value="1"/>
</dbReference>
<evidence type="ECO:0000256" key="3">
    <source>
        <dbReference type="ARBA" id="ARBA00023125"/>
    </source>
</evidence>
<dbReference type="Pfam" id="PF02739">
    <property type="entry name" value="5_3_exonuc_N"/>
    <property type="match status" value="1"/>
</dbReference>
<dbReference type="GO" id="GO:0004527">
    <property type="term" value="F:exonuclease activity"/>
    <property type="evidence" value="ECO:0007669"/>
    <property type="project" value="UniProtKB-KW"/>
</dbReference>
<dbReference type="InterPro" id="IPR020046">
    <property type="entry name" value="5-3_exonucl_a-hlix_arch_N"/>
</dbReference>
<dbReference type="InterPro" id="IPR029060">
    <property type="entry name" value="PIN-like_dom_sf"/>
</dbReference>
<comment type="caution">
    <text evidence="7">The sequence shown here is derived from an EMBL/GenBank/DDBJ whole genome shotgun (WGS) entry which is preliminary data.</text>
</comment>
<keyword evidence="3" id="KW-0238">DNA-binding</keyword>
<dbReference type="SUPFAM" id="SSF88723">
    <property type="entry name" value="PIN domain-like"/>
    <property type="match status" value="1"/>
</dbReference>
<proteinExistence type="predicted"/>
<evidence type="ECO:0000256" key="5">
    <source>
        <dbReference type="ARBA" id="ARBA00050026"/>
    </source>
</evidence>
<dbReference type="SMART" id="SM00475">
    <property type="entry name" value="53EXOc"/>
    <property type="match status" value="1"/>
</dbReference>
<evidence type="ECO:0000259" key="6">
    <source>
        <dbReference type="SMART" id="SM00475"/>
    </source>
</evidence>
<evidence type="ECO:0000256" key="4">
    <source>
        <dbReference type="ARBA" id="ARBA00049957"/>
    </source>
</evidence>
<protein>
    <recommendedName>
        <fullName evidence="5">5'-3' exonuclease</fullName>
    </recommendedName>
</protein>
<dbReference type="InterPro" id="IPR002421">
    <property type="entry name" value="5-3_exonuclease"/>
</dbReference>
<dbReference type="CDD" id="cd09898">
    <property type="entry name" value="H3TH_53EXO"/>
    <property type="match status" value="1"/>
</dbReference>
<dbReference type="EMBL" id="JAGYPM010000003">
    <property type="protein sequence ID" value="MBS4190965.1"/>
    <property type="molecule type" value="Genomic_DNA"/>
</dbReference>
<evidence type="ECO:0000256" key="1">
    <source>
        <dbReference type="ARBA" id="ARBA00022722"/>
    </source>
</evidence>
<evidence type="ECO:0000256" key="2">
    <source>
        <dbReference type="ARBA" id="ARBA00022801"/>
    </source>
</evidence>
<keyword evidence="8" id="KW-1185">Reference proteome</keyword>
<keyword evidence="7" id="KW-0269">Exonuclease</keyword>
<dbReference type="InterPro" id="IPR036279">
    <property type="entry name" value="5-3_exonuclease_C_sf"/>
</dbReference>
<dbReference type="PANTHER" id="PTHR42646">
    <property type="entry name" value="FLAP ENDONUCLEASE XNI"/>
    <property type="match status" value="1"/>
</dbReference>
<organism evidence="7 8">
    <name type="scientific">Cytobacillus citreus</name>
    <dbReference type="NCBI Taxonomy" id="2833586"/>
    <lineage>
        <taxon>Bacteria</taxon>
        <taxon>Bacillati</taxon>
        <taxon>Bacillota</taxon>
        <taxon>Bacilli</taxon>
        <taxon>Bacillales</taxon>
        <taxon>Bacillaceae</taxon>
        <taxon>Cytobacillus</taxon>
    </lineage>
</organism>
<reference evidence="7 8" key="1">
    <citation type="submission" date="2021-05" db="EMBL/GenBank/DDBJ databases">
        <title>Novel Bacillus species.</title>
        <authorList>
            <person name="Liu G."/>
        </authorList>
    </citation>
    <scope>NUCLEOTIDE SEQUENCE [LARGE SCALE GENOMIC DNA]</scope>
    <source>
        <strain evidence="7 8">FJAT-49705</strain>
    </source>
</reference>
<gene>
    <name evidence="7" type="ORF">KHA94_12305</name>
</gene>
<dbReference type="InterPro" id="IPR008918">
    <property type="entry name" value="HhH2"/>
</dbReference>
<dbReference type="CDD" id="cd09859">
    <property type="entry name" value="PIN_53EXO"/>
    <property type="match status" value="1"/>
</dbReference>
<feature type="domain" description="5'-3' exonuclease" evidence="6">
    <location>
        <begin position="19"/>
        <end position="283"/>
    </location>
</feature>
<dbReference type="PANTHER" id="PTHR42646:SF2">
    <property type="entry name" value="5'-3' EXONUCLEASE FAMILY PROTEIN"/>
    <property type="match status" value="1"/>
</dbReference>
<evidence type="ECO:0000313" key="7">
    <source>
        <dbReference type="EMBL" id="MBS4190965.1"/>
    </source>
</evidence>
<dbReference type="Proteomes" id="UP000681027">
    <property type="component" value="Unassembled WGS sequence"/>
</dbReference>
<dbReference type="Pfam" id="PF01367">
    <property type="entry name" value="5_3_exonuc"/>
    <property type="match status" value="1"/>
</dbReference>
<keyword evidence="2" id="KW-0378">Hydrolase</keyword>
<dbReference type="InterPro" id="IPR038969">
    <property type="entry name" value="FEN"/>
</dbReference>
<accession>A0ABS5NT03</accession>
<keyword evidence="1" id="KW-0540">Nuclease</keyword>
<dbReference type="Gene3D" id="1.10.150.20">
    <property type="entry name" value="5' to 3' exonuclease, C-terminal subdomain"/>
    <property type="match status" value="1"/>
</dbReference>
<dbReference type="SMART" id="SM00279">
    <property type="entry name" value="HhH2"/>
    <property type="match status" value="1"/>
</dbReference>
<dbReference type="SUPFAM" id="SSF47807">
    <property type="entry name" value="5' to 3' exonuclease, C-terminal subdomain"/>
    <property type="match status" value="1"/>
</dbReference>
<evidence type="ECO:0000313" key="8">
    <source>
        <dbReference type="Proteomes" id="UP000681027"/>
    </source>
</evidence>
<sequence>MIEVSLYEKSIGERILNNKNQHSLMLVDGMALLFRAYFATAVTGQFMINSKGIPTNGVYGFVKHFLTAVSKFKPTHVAVCWDMGSKTFRTEMYDGYKANRPDAPVELIPQFDLVKEVVEAFNVPNIGLKGYEADDCIGTIARQASEIAHVNILTGDQDILQLLDDQISVVLLQKGYGNYLVHTKDTFYESKGIHPKQMIDLKAFMGDTSDNYPGVKGIGEKTALKLLQQYGHIEGVLANLDQLTKAQRTKIEQDLEMLHLSRQLAEIKCDVPVECAMEEAAWLINREKVMDKFAEIEFRGLHSFLDIKEYA</sequence>
<comment type="function">
    <text evidence="4">5'-3' exonuclease acting preferentially on double-stranded DNA.</text>
</comment>